<evidence type="ECO:0000259" key="7">
    <source>
        <dbReference type="Pfam" id="PF07980"/>
    </source>
</evidence>
<dbReference type="InterPro" id="IPR012944">
    <property type="entry name" value="SusD_RagB_dom"/>
</dbReference>
<dbReference type="SUPFAM" id="SSF48452">
    <property type="entry name" value="TPR-like"/>
    <property type="match status" value="1"/>
</dbReference>
<evidence type="ECO:0000256" key="4">
    <source>
        <dbReference type="ARBA" id="ARBA00023136"/>
    </source>
</evidence>
<dbReference type="Pfam" id="PF07980">
    <property type="entry name" value="SusD_RagB"/>
    <property type="match status" value="1"/>
</dbReference>
<name>A0A1Q6J3W3_PHOVU</name>
<accession>A0A1Q6J3W3</accession>
<feature type="domain" description="RagB/SusD" evidence="7">
    <location>
        <begin position="337"/>
        <end position="460"/>
    </location>
</feature>
<protein>
    <recommendedName>
        <fullName evidence="7">RagB/SusD domain-containing protein</fullName>
    </recommendedName>
</protein>
<dbReference type="GO" id="GO:0009279">
    <property type="term" value="C:cell outer membrane"/>
    <property type="evidence" value="ECO:0007669"/>
    <property type="project" value="UniProtKB-SubCell"/>
</dbReference>
<keyword evidence="4" id="KW-0472">Membrane</keyword>
<dbReference type="InterPro" id="IPR011990">
    <property type="entry name" value="TPR-like_helical_dom_sf"/>
</dbReference>
<comment type="subcellular location">
    <subcellularLocation>
        <location evidence="1">Cell outer membrane</location>
    </subcellularLocation>
</comment>
<keyword evidence="3 6" id="KW-0732">Signal</keyword>
<evidence type="ECO:0000256" key="5">
    <source>
        <dbReference type="ARBA" id="ARBA00023237"/>
    </source>
</evidence>
<feature type="chain" id="PRO_5013067292" description="RagB/SusD domain-containing protein" evidence="6">
    <location>
        <begin position="21"/>
        <end position="491"/>
    </location>
</feature>
<dbReference type="RefSeq" id="WP_234214730.1">
    <property type="nucleotide sequence ID" value="NZ_JAHYPK010000154.1"/>
</dbReference>
<reference evidence="8 9" key="1">
    <citation type="journal article" date="2016" name="Nat. Biotechnol.">
        <title>Measurement of bacterial replication rates in microbial communities.</title>
        <authorList>
            <person name="Brown C.T."/>
            <person name="Olm M.R."/>
            <person name="Thomas B.C."/>
            <person name="Banfield J.F."/>
        </authorList>
    </citation>
    <scope>NUCLEOTIDE SEQUENCE [LARGE SCALE GENOMIC DNA]</scope>
    <source>
        <strain evidence="8">42_262</strain>
    </source>
</reference>
<evidence type="ECO:0000313" key="9">
    <source>
        <dbReference type="Proteomes" id="UP000186631"/>
    </source>
</evidence>
<evidence type="ECO:0000313" key="8">
    <source>
        <dbReference type="EMBL" id="OKZ47728.1"/>
    </source>
</evidence>
<dbReference type="Gene3D" id="1.25.40.390">
    <property type="match status" value="1"/>
</dbReference>
<evidence type="ECO:0000256" key="3">
    <source>
        <dbReference type="ARBA" id="ARBA00022729"/>
    </source>
</evidence>
<feature type="signal peptide" evidence="6">
    <location>
        <begin position="1"/>
        <end position="20"/>
    </location>
</feature>
<comment type="similarity">
    <text evidence="2">Belongs to the SusD family.</text>
</comment>
<keyword evidence="5" id="KW-0998">Cell outer membrane</keyword>
<dbReference type="PROSITE" id="PS51257">
    <property type="entry name" value="PROKAR_LIPOPROTEIN"/>
    <property type="match status" value="1"/>
</dbReference>
<comment type="caution">
    <text evidence="8">The sequence shown here is derived from an EMBL/GenBank/DDBJ whole genome shotgun (WGS) entry which is preliminary data.</text>
</comment>
<sequence>MKKSNLLIFFLLTIVFSACTLEREEYEKLDENQFYKNEKDCKAAMANLYNFLGGAHGGWVNGVRVGGFIFSEMITDIMDCYWNWNVLHDHTYTPTWATDYANQDEFDIFAISRDLTICRGTMLRIQNADISETIKNKYVAEARLIHAYIALHLYKFIGPVPIVPDDDILNPAEVKYYERPTDAEFVQMIKDDVIAAMPYLPDPQEQDKSSEWGKMNTGIARMVMLKLCMMEKDWKNARKYAQEIIDMGCYKLEDDYMSIFAVANRRNAEEIYGVPRDASVSSQGNTWHANSLPNLFPTGNVQVVKWGGYCIQWGFVHSFDKRDKRLKGIVSEFRGLDGILYNENNPGAPLRKGAVALKYDIDPGQVGSGSNHDIIIYRYADVLLSMAEILNELDGPTQKALYYFNMIRPRTGLPDMELPASKEAFRDSIFIERGHEFYCEGHRYSDMVRMGKYVDWMKKTNPTVNPSMIRMPIADKYIIEYQGKLVQNPGY</sequence>
<dbReference type="Proteomes" id="UP000186631">
    <property type="component" value="Unassembled WGS sequence"/>
</dbReference>
<proteinExistence type="inferred from homology"/>
<dbReference type="EMBL" id="MNQV01000191">
    <property type="protein sequence ID" value="OKZ47728.1"/>
    <property type="molecule type" value="Genomic_DNA"/>
</dbReference>
<gene>
    <name evidence="8" type="ORF">BHV80_10315</name>
</gene>
<organism evidence="8 9">
    <name type="scientific">Phocaeicola vulgatus</name>
    <name type="common">Bacteroides vulgatus</name>
    <dbReference type="NCBI Taxonomy" id="821"/>
    <lineage>
        <taxon>Bacteria</taxon>
        <taxon>Pseudomonadati</taxon>
        <taxon>Bacteroidota</taxon>
        <taxon>Bacteroidia</taxon>
        <taxon>Bacteroidales</taxon>
        <taxon>Bacteroidaceae</taxon>
        <taxon>Phocaeicola</taxon>
    </lineage>
</organism>
<evidence type="ECO:0000256" key="2">
    <source>
        <dbReference type="ARBA" id="ARBA00006275"/>
    </source>
</evidence>
<evidence type="ECO:0000256" key="6">
    <source>
        <dbReference type="SAM" id="SignalP"/>
    </source>
</evidence>
<dbReference type="AlphaFoldDB" id="A0A1Q6J3W3"/>
<evidence type="ECO:0000256" key="1">
    <source>
        <dbReference type="ARBA" id="ARBA00004442"/>
    </source>
</evidence>